<dbReference type="Proteomes" id="UP000050509">
    <property type="component" value="Unassembled WGS sequence"/>
</dbReference>
<dbReference type="InterPro" id="IPR051608">
    <property type="entry name" value="RQC_Subunit_NEMF"/>
</dbReference>
<sequence length="104" mass="11037">VGRSAGQNEEVTFKLGAASDLWLHARGLHGAPVLLKRGGREVPAATLQQAAELAAYFSQARSEAAVEIDIARRSQVRKIANGPVGLVSYHAERTIRAAPRAPAL</sequence>
<dbReference type="GO" id="GO:0072344">
    <property type="term" value="P:rescue of stalled ribosome"/>
    <property type="evidence" value="ECO:0007669"/>
    <property type="project" value="TreeGrafter"/>
</dbReference>
<feature type="domain" description="NFACT RNA-binding" evidence="1">
    <location>
        <begin position="1"/>
        <end position="82"/>
    </location>
</feature>
<organism evidence="2 3">
    <name type="scientific">Kouleothrix aurantiaca</name>
    <dbReference type="NCBI Taxonomy" id="186479"/>
    <lineage>
        <taxon>Bacteria</taxon>
        <taxon>Bacillati</taxon>
        <taxon>Chloroflexota</taxon>
        <taxon>Chloroflexia</taxon>
        <taxon>Chloroflexales</taxon>
        <taxon>Roseiflexineae</taxon>
        <taxon>Roseiflexaceae</taxon>
        <taxon>Kouleothrix</taxon>
    </lineage>
</organism>
<evidence type="ECO:0000259" key="1">
    <source>
        <dbReference type="Pfam" id="PF05670"/>
    </source>
</evidence>
<gene>
    <name evidence="2" type="ORF">SE17_22155</name>
</gene>
<dbReference type="EMBL" id="LJCR01000986">
    <property type="protein sequence ID" value="KPV51278.1"/>
    <property type="molecule type" value="Genomic_DNA"/>
</dbReference>
<feature type="non-terminal residue" evidence="2">
    <location>
        <position position="1"/>
    </location>
</feature>
<keyword evidence="3" id="KW-1185">Reference proteome</keyword>
<dbReference type="AlphaFoldDB" id="A0A0P9F441"/>
<evidence type="ECO:0000313" key="2">
    <source>
        <dbReference type="EMBL" id="KPV51278.1"/>
    </source>
</evidence>
<dbReference type="PANTHER" id="PTHR15239">
    <property type="entry name" value="NUCLEAR EXPORT MEDIATOR FACTOR NEMF"/>
    <property type="match status" value="1"/>
</dbReference>
<dbReference type="Pfam" id="PF05670">
    <property type="entry name" value="NFACT-R_1"/>
    <property type="match status" value="1"/>
</dbReference>
<dbReference type="GO" id="GO:1990112">
    <property type="term" value="C:RQC complex"/>
    <property type="evidence" value="ECO:0007669"/>
    <property type="project" value="TreeGrafter"/>
</dbReference>
<name>A0A0P9F441_9CHLR</name>
<reference evidence="2 3" key="1">
    <citation type="submission" date="2015-09" db="EMBL/GenBank/DDBJ databases">
        <title>Draft genome sequence of Kouleothrix aurantiaca JCM 19913.</title>
        <authorList>
            <person name="Hemp J."/>
        </authorList>
    </citation>
    <scope>NUCLEOTIDE SEQUENCE [LARGE SCALE GENOMIC DNA]</scope>
    <source>
        <strain evidence="2 3">COM-B</strain>
    </source>
</reference>
<dbReference type="PATRIC" id="fig|186479.3.peg.11071"/>
<dbReference type="InterPro" id="IPR008532">
    <property type="entry name" value="NFACT_RNA-bd"/>
</dbReference>
<proteinExistence type="predicted"/>
<protein>
    <recommendedName>
        <fullName evidence="1">NFACT RNA-binding domain-containing protein</fullName>
    </recommendedName>
</protein>
<evidence type="ECO:0000313" key="3">
    <source>
        <dbReference type="Proteomes" id="UP000050509"/>
    </source>
</evidence>
<dbReference type="GO" id="GO:0000049">
    <property type="term" value="F:tRNA binding"/>
    <property type="evidence" value="ECO:0007669"/>
    <property type="project" value="TreeGrafter"/>
</dbReference>
<dbReference type="PANTHER" id="PTHR15239:SF6">
    <property type="entry name" value="RIBOSOME QUALITY CONTROL COMPLEX SUBUNIT NEMF"/>
    <property type="match status" value="1"/>
</dbReference>
<comment type="caution">
    <text evidence="2">The sequence shown here is derived from an EMBL/GenBank/DDBJ whole genome shotgun (WGS) entry which is preliminary data.</text>
</comment>
<accession>A0A0P9F441</accession>
<dbReference type="GO" id="GO:0043023">
    <property type="term" value="F:ribosomal large subunit binding"/>
    <property type="evidence" value="ECO:0007669"/>
    <property type="project" value="TreeGrafter"/>
</dbReference>